<keyword evidence="1 10" id="KW-0678">Repressor</keyword>
<protein>
    <recommendedName>
        <fullName evidence="10">LexA repressor</fullName>
        <ecNumber evidence="10">3.4.21.88</ecNumber>
    </recommendedName>
</protein>
<dbReference type="InterPro" id="IPR036390">
    <property type="entry name" value="WH_DNA-bd_sf"/>
</dbReference>
<dbReference type="InterPro" id="IPR036286">
    <property type="entry name" value="LexA/Signal_pep-like_sf"/>
</dbReference>
<dbReference type="GO" id="GO:0009432">
    <property type="term" value="P:SOS response"/>
    <property type="evidence" value="ECO:0007669"/>
    <property type="project" value="UniProtKB-UniRule"/>
</dbReference>
<evidence type="ECO:0000256" key="8">
    <source>
        <dbReference type="ARBA" id="ARBA00023204"/>
    </source>
</evidence>
<dbReference type="PANTHER" id="PTHR33516:SF2">
    <property type="entry name" value="LEXA REPRESSOR-RELATED"/>
    <property type="match status" value="1"/>
</dbReference>
<reference evidence="14" key="1">
    <citation type="submission" date="2016-10" db="EMBL/GenBank/DDBJ databases">
        <authorList>
            <person name="Varghese N."/>
            <person name="Submissions S."/>
        </authorList>
    </citation>
    <scope>NUCLEOTIDE SEQUENCE [LARGE SCALE GENOMIC DNA]</scope>
    <source>
        <strain evidence="14">DSM 3384</strain>
    </source>
</reference>
<dbReference type="Pfam" id="PF01726">
    <property type="entry name" value="LexA_DNA_bind"/>
    <property type="match status" value="1"/>
</dbReference>
<keyword evidence="9 10" id="KW-0742">SOS response</keyword>
<feature type="domain" description="LexA repressor DNA-binding" evidence="12">
    <location>
        <begin position="1"/>
        <end position="65"/>
    </location>
</feature>
<dbReference type="InterPro" id="IPR006199">
    <property type="entry name" value="LexA_DNA-bd_dom"/>
</dbReference>
<keyword evidence="5 10" id="KW-0805">Transcription regulation</keyword>
<dbReference type="HAMAP" id="MF_00015">
    <property type="entry name" value="LexA"/>
    <property type="match status" value="1"/>
</dbReference>
<dbReference type="EMBL" id="FNLL01000003">
    <property type="protein sequence ID" value="SDT92772.1"/>
    <property type="molecule type" value="Genomic_DNA"/>
</dbReference>
<feature type="domain" description="Peptidase S24/S26A/S26B/S26C" evidence="11">
    <location>
        <begin position="82"/>
        <end position="196"/>
    </location>
</feature>
<gene>
    <name evidence="10" type="primary">lexA</name>
    <name evidence="13" type="ORF">SAMN04487931_1039</name>
</gene>
<dbReference type="Proteomes" id="UP000199608">
    <property type="component" value="Unassembled WGS sequence"/>
</dbReference>
<dbReference type="GO" id="GO:0006508">
    <property type="term" value="P:proteolysis"/>
    <property type="evidence" value="ECO:0007669"/>
    <property type="project" value="InterPro"/>
</dbReference>
<dbReference type="SUPFAM" id="SSF51306">
    <property type="entry name" value="LexA/Signal peptidase"/>
    <property type="match status" value="1"/>
</dbReference>
<organism evidence="13 14">
    <name type="scientific">Desulfobacula phenolica</name>
    <dbReference type="NCBI Taxonomy" id="90732"/>
    <lineage>
        <taxon>Bacteria</taxon>
        <taxon>Pseudomonadati</taxon>
        <taxon>Thermodesulfobacteriota</taxon>
        <taxon>Desulfobacteria</taxon>
        <taxon>Desulfobacterales</taxon>
        <taxon>Desulfobacteraceae</taxon>
        <taxon>Desulfobacula</taxon>
    </lineage>
</organism>
<evidence type="ECO:0000256" key="6">
    <source>
        <dbReference type="ARBA" id="ARBA00023125"/>
    </source>
</evidence>
<comment type="subunit">
    <text evidence="10">Homodimer.</text>
</comment>
<comment type="function">
    <text evidence="10">Represses a number of genes involved in the response to DNA damage (SOS response), including recA and lexA. In the presence of single-stranded DNA, RecA interacts with LexA causing an autocatalytic cleavage which disrupts the DNA-binding part of LexA, leading to derepression of the SOS regulon and eventually DNA repair.</text>
</comment>
<feature type="site" description="Cleavage; by autolysis" evidence="10">
    <location>
        <begin position="89"/>
        <end position="90"/>
    </location>
</feature>
<evidence type="ECO:0000259" key="12">
    <source>
        <dbReference type="Pfam" id="PF01726"/>
    </source>
</evidence>
<dbReference type="SUPFAM" id="SSF46785">
    <property type="entry name" value="Winged helix' DNA-binding domain"/>
    <property type="match status" value="1"/>
</dbReference>
<keyword evidence="10" id="KW-0068">Autocatalytic cleavage</keyword>
<dbReference type="PANTHER" id="PTHR33516">
    <property type="entry name" value="LEXA REPRESSOR"/>
    <property type="match status" value="1"/>
</dbReference>
<evidence type="ECO:0000256" key="10">
    <source>
        <dbReference type="HAMAP-Rule" id="MF_00015"/>
    </source>
</evidence>
<dbReference type="CDD" id="cd06529">
    <property type="entry name" value="S24_LexA-like"/>
    <property type="match status" value="1"/>
</dbReference>
<evidence type="ECO:0000256" key="7">
    <source>
        <dbReference type="ARBA" id="ARBA00023163"/>
    </source>
</evidence>
<proteinExistence type="inferred from homology"/>
<dbReference type="EC" id="3.4.21.88" evidence="10"/>
<keyword evidence="14" id="KW-1185">Reference proteome</keyword>
<dbReference type="InterPro" id="IPR036388">
    <property type="entry name" value="WH-like_DNA-bd_sf"/>
</dbReference>
<dbReference type="Gene3D" id="2.10.109.10">
    <property type="entry name" value="Umud Fragment, subunit A"/>
    <property type="match status" value="1"/>
</dbReference>
<evidence type="ECO:0000313" key="14">
    <source>
        <dbReference type="Proteomes" id="UP000199608"/>
    </source>
</evidence>
<dbReference type="AlphaFoldDB" id="A0A1H2ECB1"/>
<evidence type="ECO:0000256" key="2">
    <source>
        <dbReference type="ARBA" id="ARBA00022705"/>
    </source>
</evidence>
<name>A0A1H2ECB1_9BACT</name>
<feature type="active site" description="For autocatalytic cleavage activity" evidence="10">
    <location>
        <position position="161"/>
    </location>
</feature>
<accession>A0A1H2ECB1</accession>
<evidence type="ECO:0000313" key="13">
    <source>
        <dbReference type="EMBL" id="SDT92772.1"/>
    </source>
</evidence>
<dbReference type="GO" id="GO:0006281">
    <property type="term" value="P:DNA repair"/>
    <property type="evidence" value="ECO:0007669"/>
    <property type="project" value="UniProtKB-UniRule"/>
</dbReference>
<dbReference type="GO" id="GO:0003677">
    <property type="term" value="F:DNA binding"/>
    <property type="evidence" value="ECO:0007669"/>
    <property type="project" value="UniProtKB-UniRule"/>
</dbReference>
<evidence type="ECO:0000259" key="11">
    <source>
        <dbReference type="Pfam" id="PF00717"/>
    </source>
</evidence>
<feature type="DNA-binding region" description="H-T-H motif" evidence="10">
    <location>
        <begin position="28"/>
        <end position="48"/>
    </location>
</feature>
<keyword evidence="6 10" id="KW-0238">DNA-binding</keyword>
<keyword evidence="4 10" id="KW-0378">Hydrolase</keyword>
<dbReference type="GO" id="GO:0006260">
    <property type="term" value="P:DNA replication"/>
    <property type="evidence" value="ECO:0007669"/>
    <property type="project" value="UniProtKB-UniRule"/>
</dbReference>
<dbReference type="GO" id="GO:0045892">
    <property type="term" value="P:negative regulation of DNA-templated transcription"/>
    <property type="evidence" value="ECO:0007669"/>
    <property type="project" value="UniProtKB-UniRule"/>
</dbReference>
<evidence type="ECO:0000256" key="9">
    <source>
        <dbReference type="ARBA" id="ARBA00023236"/>
    </source>
</evidence>
<comment type="catalytic activity">
    <reaction evidence="10">
        <text>Hydrolysis of Ala-|-Gly bond in repressor LexA.</text>
        <dbReference type="EC" id="3.4.21.88"/>
    </reaction>
</comment>
<keyword evidence="8 10" id="KW-0234">DNA repair</keyword>
<dbReference type="RefSeq" id="WP_139168984.1">
    <property type="nucleotide sequence ID" value="NZ_FNLL01000003.1"/>
</dbReference>
<dbReference type="NCBIfam" id="TIGR00498">
    <property type="entry name" value="lexA"/>
    <property type="match status" value="1"/>
</dbReference>
<dbReference type="Pfam" id="PF00717">
    <property type="entry name" value="Peptidase_S24"/>
    <property type="match status" value="1"/>
</dbReference>
<keyword evidence="2 10" id="KW-0235">DNA replication</keyword>
<evidence type="ECO:0000256" key="4">
    <source>
        <dbReference type="ARBA" id="ARBA00022801"/>
    </source>
</evidence>
<evidence type="ECO:0000256" key="1">
    <source>
        <dbReference type="ARBA" id="ARBA00022491"/>
    </source>
</evidence>
<evidence type="ECO:0000256" key="3">
    <source>
        <dbReference type="ARBA" id="ARBA00022763"/>
    </source>
</evidence>
<dbReference type="InterPro" id="IPR006200">
    <property type="entry name" value="LexA"/>
</dbReference>
<dbReference type="GO" id="GO:0004252">
    <property type="term" value="F:serine-type endopeptidase activity"/>
    <property type="evidence" value="ECO:0007669"/>
    <property type="project" value="UniProtKB-UniRule"/>
</dbReference>
<dbReference type="InterPro" id="IPR039418">
    <property type="entry name" value="LexA-like"/>
</dbReference>
<feature type="active site" description="For autocatalytic cleavage activity" evidence="10">
    <location>
        <position position="124"/>
    </location>
</feature>
<comment type="similarity">
    <text evidence="10">Belongs to the peptidase S24 family.</text>
</comment>
<keyword evidence="3 10" id="KW-0227">DNA damage</keyword>
<sequence>MKDLTKKQFNIYQFISKWHQENGYPPTQAEIKTYFGYKSQNTVRNHLVLIEKKGYIRLNFGRARGIQLVNPLIDRQKNNTIPLLGDIAAGVPLWAEQNFDDQLPINPVLFGGGELFALRVIGDSMTGAGIKSRDIAIIKKQDSVNNGEIAAVLIENEATLKRVLLSSDRLILKPENPAFENLEFPKSKNNIIRILGLYKGIIRTENKLGFS</sequence>
<evidence type="ECO:0000256" key="5">
    <source>
        <dbReference type="ARBA" id="ARBA00023015"/>
    </source>
</evidence>
<keyword evidence="7 10" id="KW-0804">Transcription</keyword>
<dbReference type="InterPro" id="IPR015927">
    <property type="entry name" value="Peptidase_S24_S26A/B/C"/>
</dbReference>
<dbReference type="InterPro" id="IPR050077">
    <property type="entry name" value="LexA_repressor"/>
</dbReference>
<dbReference type="Gene3D" id="1.10.10.10">
    <property type="entry name" value="Winged helix-like DNA-binding domain superfamily/Winged helix DNA-binding domain"/>
    <property type="match status" value="1"/>
</dbReference>